<protein>
    <submittedName>
        <fullName evidence="2">Zinc finger MYM-type 1-like</fullName>
    </submittedName>
</protein>
<dbReference type="SMART" id="SM00597">
    <property type="entry name" value="ZnF_TTF"/>
    <property type="match status" value="1"/>
</dbReference>
<accession>A0A3M7S258</accession>
<comment type="caution">
    <text evidence="2">The sequence shown here is derived from an EMBL/GenBank/DDBJ whole genome shotgun (WGS) entry which is preliminary data.</text>
</comment>
<evidence type="ECO:0000259" key="1">
    <source>
        <dbReference type="SMART" id="SM00597"/>
    </source>
</evidence>
<dbReference type="EMBL" id="REGN01002171">
    <property type="protein sequence ID" value="RNA29739.1"/>
    <property type="molecule type" value="Genomic_DNA"/>
</dbReference>
<dbReference type="AlphaFoldDB" id="A0A3M7S258"/>
<organism evidence="2 3">
    <name type="scientific">Brachionus plicatilis</name>
    <name type="common">Marine rotifer</name>
    <name type="synonym">Brachionus muelleri</name>
    <dbReference type="NCBI Taxonomy" id="10195"/>
    <lineage>
        <taxon>Eukaryota</taxon>
        <taxon>Metazoa</taxon>
        <taxon>Spiralia</taxon>
        <taxon>Gnathifera</taxon>
        <taxon>Rotifera</taxon>
        <taxon>Eurotatoria</taxon>
        <taxon>Monogononta</taxon>
        <taxon>Pseudotrocha</taxon>
        <taxon>Ploima</taxon>
        <taxon>Brachionidae</taxon>
        <taxon>Brachionus</taxon>
    </lineage>
</organism>
<proteinExistence type="predicted"/>
<gene>
    <name evidence="2" type="ORF">BpHYR1_040266</name>
</gene>
<evidence type="ECO:0000313" key="3">
    <source>
        <dbReference type="Proteomes" id="UP000276133"/>
    </source>
</evidence>
<name>A0A3M7S258_BRAPC</name>
<reference evidence="2 3" key="1">
    <citation type="journal article" date="2018" name="Sci. Rep.">
        <title>Genomic signatures of local adaptation to the degree of environmental predictability in rotifers.</title>
        <authorList>
            <person name="Franch-Gras L."/>
            <person name="Hahn C."/>
            <person name="Garcia-Roger E.M."/>
            <person name="Carmona M.J."/>
            <person name="Serra M."/>
            <person name="Gomez A."/>
        </authorList>
    </citation>
    <scope>NUCLEOTIDE SEQUENCE [LARGE SCALE GENOMIC DNA]</scope>
    <source>
        <strain evidence="2">HYR1</strain>
    </source>
</reference>
<feature type="domain" description="TTF-type" evidence="1">
    <location>
        <begin position="50"/>
        <end position="127"/>
    </location>
</feature>
<evidence type="ECO:0000313" key="2">
    <source>
        <dbReference type="EMBL" id="RNA29739.1"/>
    </source>
</evidence>
<dbReference type="Proteomes" id="UP000276133">
    <property type="component" value="Unassembled WGS sequence"/>
</dbReference>
<dbReference type="OrthoDB" id="1739706at2759"/>
<dbReference type="InterPro" id="IPR006580">
    <property type="entry name" value="Znf_TTF"/>
</dbReference>
<keyword evidence="3" id="KW-1185">Reference proteome</keyword>
<dbReference type="STRING" id="10195.A0A3M7S258"/>
<sequence length="134" mass="15915">MKIYLTIQSSKSTIFKDQTNSALITNICDNNNHTSIEPSQPKIDFRLDYDKRKFLFNWFALYPWLEYNIEINKAFCYACKTFSSNNTNKAFISEGYANWKNAISSFIKHQNSETSPKRHEIFKKIQQEYMQSNR</sequence>